<dbReference type="PROSITE" id="PS51828">
    <property type="entry name" value="PTX_2"/>
    <property type="match status" value="1"/>
</dbReference>
<evidence type="ECO:0000256" key="6">
    <source>
        <dbReference type="RuleBase" id="RU362112"/>
    </source>
</evidence>
<dbReference type="GeneTree" id="ENSGT01100000263515"/>
<dbReference type="AlphaFoldDB" id="A0A3B3CBQ1"/>
<reference evidence="8" key="1">
    <citation type="submission" date="2025-08" db="UniProtKB">
        <authorList>
            <consortium name="Ensembl"/>
        </authorList>
    </citation>
    <scope>IDENTIFICATION</scope>
</reference>
<dbReference type="Proteomes" id="UP000261560">
    <property type="component" value="Unplaced"/>
</dbReference>
<comment type="similarity">
    <text evidence="6">Belongs to the pentraxin family.</text>
</comment>
<dbReference type="Gene3D" id="2.60.120.200">
    <property type="match status" value="1"/>
</dbReference>
<evidence type="ECO:0000256" key="5">
    <source>
        <dbReference type="PROSITE-ProRule" id="PRU01172"/>
    </source>
</evidence>
<dbReference type="Ensembl" id="ENSOMET00000033696.1">
    <property type="protein sequence ID" value="ENSOMEP00000014738.1"/>
    <property type="gene ID" value="ENSOMEG00000016342.1"/>
</dbReference>
<evidence type="ECO:0000256" key="1">
    <source>
        <dbReference type="ARBA" id="ARBA00022723"/>
    </source>
</evidence>
<dbReference type="GO" id="GO:0046872">
    <property type="term" value="F:metal ion binding"/>
    <property type="evidence" value="ECO:0007669"/>
    <property type="project" value="UniProtKB-KW"/>
</dbReference>
<dbReference type="PANTHER" id="PTHR45869:SF2">
    <property type="entry name" value="C-REACTIVE PROTEIN-RELATED"/>
    <property type="match status" value="1"/>
</dbReference>
<keyword evidence="3 6" id="KW-0106">Calcium</keyword>
<comment type="caution">
    <text evidence="5">Lacks conserved residue(s) required for the propagation of feature annotation.</text>
</comment>
<name>A0A3B3CBQ1_ORYME</name>
<evidence type="ECO:0000256" key="4">
    <source>
        <dbReference type="ARBA" id="ARBA00023157"/>
    </source>
</evidence>
<dbReference type="InterPro" id="IPR001759">
    <property type="entry name" value="PTX_dom"/>
</dbReference>
<dbReference type="KEGG" id="oml:112146917"/>
<keyword evidence="4" id="KW-1015">Disulfide bond</keyword>
<sequence length="189" mass="21136">MRLPSCLFFIAASFIVGGTLSMRTVTFPYQTSHSYVEIIPMMEMELGAFTLCMQVATEITGKQKSILFAYRKKDNELNVWRELNGRISLYLGDGYSDSFKVPDLGPLNSHLCLTWDSRTGATNLFMDGRRSLTKFLRKGHIIPAGGKVFLGQDPDDIEQMQSGFNADECLVGEVSDVNLWDSVLSDSEI</sequence>
<dbReference type="SUPFAM" id="SSF49899">
    <property type="entry name" value="Concanavalin A-like lectins/glucanases"/>
    <property type="match status" value="1"/>
</dbReference>
<organism evidence="8 9">
    <name type="scientific">Oryzias melastigma</name>
    <name type="common">Marine medaka</name>
    <dbReference type="NCBI Taxonomy" id="30732"/>
    <lineage>
        <taxon>Eukaryota</taxon>
        <taxon>Metazoa</taxon>
        <taxon>Chordata</taxon>
        <taxon>Craniata</taxon>
        <taxon>Vertebrata</taxon>
        <taxon>Euteleostomi</taxon>
        <taxon>Actinopterygii</taxon>
        <taxon>Neopterygii</taxon>
        <taxon>Teleostei</taxon>
        <taxon>Neoteleostei</taxon>
        <taxon>Acanthomorphata</taxon>
        <taxon>Ovalentaria</taxon>
        <taxon>Atherinomorphae</taxon>
        <taxon>Beloniformes</taxon>
        <taxon>Adrianichthyidae</taxon>
        <taxon>Oryziinae</taxon>
        <taxon>Oryzias</taxon>
    </lineage>
</organism>
<accession>A0A3B3CBQ1</accession>
<dbReference type="GeneID" id="112146917"/>
<comment type="cofactor">
    <cofactor evidence="6">
        <name>Ca(2+)</name>
        <dbReference type="ChEBI" id="CHEBI:29108"/>
    </cofactor>
    <text evidence="6">Binds 2 calcium ions per subunit.</text>
</comment>
<keyword evidence="2 6" id="KW-0732">Signal</keyword>
<dbReference type="PROSITE" id="PS00289">
    <property type="entry name" value="PTX_1"/>
    <property type="match status" value="1"/>
</dbReference>
<dbReference type="SMART" id="SM00159">
    <property type="entry name" value="PTX"/>
    <property type="match status" value="1"/>
</dbReference>
<dbReference type="Pfam" id="PF00354">
    <property type="entry name" value="Pentaxin"/>
    <property type="match status" value="1"/>
</dbReference>
<feature type="chain" id="PRO_5017106208" description="Pentraxin family member" evidence="6">
    <location>
        <begin position="22"/>
        <end position="189"/>
    </location>
</feature>
<dbReference type="PANTHER" id="PTHR45869">
    <property type="entry name" value="C-REACTIVE PROTEIN-RELATED"/>
    <property type="match status" value="1"/>
</dbReference>
<dbReference type="RefSeq" id="XP_024128753.1">
    <property type="nucleotide sequence ID" value="XM_024272985.1"/>
</dbReference>
<keyword evidence="1 6" id="KW-0479">Metal-binding</keyword>
<evidence type="ECO:0000313" key="9">
    <source>
        <dbReference type="Proteomes" id="UP000261560"/>
    </source>
</evidence>
<evidence type="ECO:0000256" key="2">
    <source>
        <dbReference type="ARBA" id="ARBA00022729"/>
    </source>
</evidence>
<evidence type="ECO:0000259" key="7">
    <source>
        <dbReference type="PROSITE" id="PS51828"/>
    </source>
</evidence>
<evidence type="ECO:0000256" key="3">
    <source>
        <dbReference type="ARBA" id="ARBA00022837"/>
    </source>
</evidence>
<dbReference type="GO" id="GO:0005576">
    <property type="term" value="C:extracellular region"/>
    <property type="evidence" value="ECO:0007669"/>
    <property type="project" value="UniProtKB-SubCell"/>
</dbReference>
<feature type="signal peptide" evidence="6">
    <location>
        <begin position="1"/>
        <end position="21"/>
    </location>
</feature>
<dbReference type="OrthoDB" id="547680at2759"/>
<dbReference type="InterPro" id="IPR030476">
    <property type="entry name" value="Pentaxin_CS"/>
</dbReference>
<proteinExistence type="inferred from homology"/>
<dbReference type="InterPro" id="IPR013320">
    <property type="entry name" value="ConA-like_dom_sf"/>
</dbReference>
<feature type="domain" description="Pentraxin (PTX)" evidence="7">
    <location>
        <begin position="21"/>
        <end position="189"/>
    </location>
</feature>
<evidence type="ECO:0000313" key="8">
    <source>
        <dbReference type="Ensembl" id="ENSOMEP00000014738.1"/>
    </source>
</evidence>
<keyword evidence="9" id="KW-1185">Reference proteome</keyword>
<comment type="subunit">
    <text evidence="6">Homopentamer. Pentaxin (or pentraxin) have a discoid arrangement of 5 non-covalently bound subunits.</text>
</comment>
<comment type="subcellular location">
    <subcellularLocation>
        <location evidence="6">Secreted</location>
    </subcellularLocation>
</comment>
<protein>
    <recommendedName>
        <fullName evidence="6">Pentraxin family member</fullName>
    </recommendedName>
</protein>
<dbReference type="InterPro" id="IPR051005">
    <property type="entry name" value="Pentraxin_domain"/>
</dbReference>
<reference evidence="8" key="2">
    <citation type="submission" date="2025-09" db="UniProtKB">
        <authorList>
            <consortium name="Ensembl"/>
        </authorList>
    </citation>
    <scope>IDENTIFICATION</scope>
</reference>
<dbReference type="PRINTS" id="PR00895">
    <property type="entry name" value="PENTAXIN"/>
</dbReference>